<dbReference type="PANTHER" id="PTHR47123">
    <property type="entry name" value="F-BOX PROTEIN SKIP23"/>
    <property type="match status" value="1"/>
</dbReference>
<evidence type="ECO:0000313" key="2">
    <source>
        <dbReference type="EMBL" id="KAJ8427114.1"/>
    </source>
</evidence>
<name>A0A9Q1JKU2_9CARY</name>
<evidence type="ECO:0000313" key="3">
    <source>
        <dbReference type="Proteomes" id="UP001153076"/>
    </source>
</evidence>
<gene>
    <name evidence="2" type="ORF">Cgig2_030276</name>
</gene>
<reference evidence="2" key="1">
    <citation type="submission" date="2022-04" db="EMBL/GenBank/DDBJ databases">
        <title>Carnegiea gigantea Genome sequencing and assembly v2.</title>
        <authorList>
            <person name="Copetti D."/>
            <person name="Sanderson M.J."/>
            <person name="Burquez A."/>
            <person name="Wojciechowski M.F."/>
        </authorList>
    </citation>
    <scope>NUCLEOTIDE SEQUENCE</scope>
    <source>
        <strain evidence="2">SGP5-SGP5p</strain>
        <tissue evidence="2">Aerial part</tissue>
    </source>
</reference>
<feature type="domain" description="KIB1-4 beta-propeller" evidence="1">
    <location>
        <begin position="77"/>
        <end position="400"/>
    </location>
</feature>
<dbReference type="OrthoDB" id="599103at2759"/>
<dbReference type="EMBL" id="JAKOGI010001190">
    <property type="protein sequence ID" value="KAJ8427114.1"/>
    <property type="molecule type" value="Genomic_DNA"/>
</dbReference>
<comment type="caution">
    <text evidence="2">The sequence shown here is derived from an EMBL/GenBank/DDBJ whole genome shotgun (WGS) entry which is preliminary data.</text>
</comment>
<dbReference type="InterPro" id="IPR005174">
    <property type="entry name" value="KIB1-4_b-propeller"/>
</dbReference>
<accession>A0A9Q1JKU2</accession>
<protein>
    <recommendedName>
        <fullName evidence="1">KIB1-4 beta-propeller domain-containing protein</fullName>
    </recommendedName>
</protein>
<organism evidence="2 3">
    <name type="scientific">Carnegiea gigantea</name>
    <dbReference type="NCBI Taxonomy" id="171969"/>
    <lineage>
        <taxon>Eukaryota</taxon>
        <taxon>Viridiplantae</taxon>
        <taxon>Streptophyta</taxon>
        <taxon>Embryophyta</taxon>
        <taxon>Tracheophyta</taxon>
        <taxon>Spermatophyta</taxon>
        <taxon>Magnoliopsida</taxon>
        <taxon>eudicotyledons</taxon>
        <taxon>Gunneridae</taxon>
        <taxon>Pentapetalae</taxon>
        <taxon>Caryophyllales</taxon>
        <taxon>Cactineae</taxon>
        <taxon>Cactaceae</taxon>
        <taxon>Cactoideae</taxon>
        <taxon>Echinocereeae</taxon>
        <taxon>Carnegiea</taxon>
    </lineage>
</organism>
<keyword evidence="3" id="KW-1185">Reference proteome</keyword>
<dbReference type="Proteomes" id="UP001153076">
    <property type="component" value="Unassembled WGS sequence"/>
</dbReference>
<dbReference type="InterPro" id="IPR051304">
    <property type="entry name" value="SCF_F-box_domain"/>
</dbReference>
<dbReference type="PANTHER" id="PTHR47123:SF15">
    <property type="entry name" value="F-BOX PROTEIN SKIP23"/>
    <property type="match status" value="1"/>
</dbReference>
<dbReference type="Pfam" id="PF03478">
    <property type="entry name" value="Beta-prop_KIB1-4"/>
    <property type="match status" value="1"/>
</dbReference>
<proteinExistence type="predicted"/>
<dbReference type="AlphaFoldDB" id="A0A9Q1JKU2"/>
<evidence type="ECO:0000259" key="1">
    <source>
        <dbReference type="Pfam" id="PF03478"/>
    </source>
</evidence>
<sequence>MGDWCDLPPELLDLIAKSLDIPSDTRRFRSVCGSWRWAVPLPLPIELDIPPMKFLRSDLHQCHLRLAKHTFFHLSDPSASSSVPAGWLIKTEEHKPGAFHFFHPFSRTSTKISPPTSNLKLDVSNVKIQELGYEYVLHNTCDADHDLCNMKQEKVAFKLLSSSNNNHDYVILSTHNTGKLLLYRSSWPKNDNSNRKDNYNEGEWEFLDDFNLGYDERSIFVNDWSLHYVDVVEYQGTFYAVTNSGRTVSIGLNVNQADERRAEAEGLSSCVTVTLLTKSMIGGDRKCLVKSKDDLLMVDLYTCPTRGVVKVHAVEIFKLDKEEQRWILLKDLGDRALFLSNHSCFAATGLPGCKGNSIYFHLKNWDCNKEDQDQDQIKNHGSSGDDFNVWRQQDEIGVFDYDKGTAGFLPEYLQDPQLFARPTPVWYIDIYGEGTLKMTKPNTSYLKPSHAL</sequence>